<dbReference type="EMBL" id="CM041532">
    <property type="protein sequence ID" value="KAI3375943.1"/>
    <property type="molecule type" value="Genomic_DNA"/>
</dbReference>
<comment type="caution">
    <text evidence="1">The sequence shown here is derived from an EMBL/GenBank/DDBJ whole genome shotgun (WGS) entry which is preliminary data.</text>
</comment>
<name>A0ACB8X889_9TELE</name>
<sequence>LRLVQVYRESQTGSGLRLVQVYRESQSGSGLRLVQVYRESQTGSGLRLVQVYRELLLLKKMMKMLVLVLVLVLSGVSADSSHRDFHIVGCSDSDGEDMYSLDGEEKWYADFKQGKGVEPQPSFIDQFNYEEGAYQSAVANVQICKQNLNTVREALKNVPPEEDAPSSLIVYSRDDVELGQANTLICHVSGFYPAPVQIFWKKNEKNVTEGTSFNVPFPNKDGSFSQFSSLEFSPEQGDVYSCSVTHLTLTQAMTRFWTVEKTEPGIGPAVFCGLGLTVGLLGVAAGTFFLIKGNECS</sequence>
<evidence type="ECO:0000313" key="2">
    <source>
        <dbReference type="Proteomes" id="UP000831701"/>
    </source>
</evidence>
<dbReference type="Proteomes" id="UP000831701">
    <property type="component" value="Chromosome 2"/>
</dbReference>
<proteinExistence type="predicted"/>
<keyword evidence="2" id="KW-1185">Reference proteome</keyword>
<accession>A0ACB8X889</accession>
<gene>
    <name evidence="1" type="ORF">L3Q82_016360</name>
</gene>
<protein>
    <submittedName>
        <fullName evidence="1">Uncharacterized protein</fullName>
    </submittedName>
</protein>
<evidence type="ECO:0000313" key="1">
    <source>
        <dbReference type="EMBL" id="KAI3375943.1"/>
    </source>
</evidence>
<organism evidence="1 2">
    <name type="scientific">Scortum barcoo</name>
    <name type="common">barcoo grunter</name>
    <dbReference type="NCBI Taxonomy" id="214431"/>
    <lineage>
        <taxon>Eukaryota</taxon>
        <taxon>Metazoa</taxon>
        <taxon>Chordata</taxon>
        <taxon>Craniata</taxon>
        <taxon>Vertebrata</taxon>
        <taxon>Euteleostomi</taxon>
        <taxon>Actinopterygii</taxon>
        <taxon>Neopterygii</taxon>
        <taxon>Teleostei</taxon>
        <taxon>Neoteleostei</taxon>
        <taxon>Acanthomorphata</taxon>
        <taxon>Eupercaria</taxon>
        <taxon>Centrarchiformes</taxon>
        <taxon>Terapontoidei</taxon>
        <taxon>Terapontidae</taxon>
        <taxon>Scortum</taxon>
    </lineage>
</organism>
<reference evidence="1" key="1">
    <citation type="submission" date="2022-04" db="EMBL/GenBank/DDBJ databases">
        <title>Jade perch genome.</title>
        <authorList>
            <person name="Chao B."/>
        </authorList>
    </citation>
    <scope>NUCLEOTIDE SEQUENCE</scope>
    <source>
        <strain evidence="1">CB-2022</strain>
    </source>
</reference>
<feature type="non-terminal residue" evidence="1">
    <location>
        <position position="1"/>
    </location>
</feature>